<dbReference type="InterPro" id="IPR007050">
    <property type="entry name" value="HTH_bacterioopsin"/>
</dbReference>
<dbReference type="Pfam" id="PF24281">
    <property type="entry name" value="HVO_2928_N"/>
    <property type="match status" value="1"/>
</dbReference>
<dbReference type="Pfam" id="PF04967">
    <property type="entry name" value="HTH_10"/>
    <property type="match status" value="1"/>
</dbReference>
<feature type="domain" description="HVO-2928 N-terminal" evidence="4">
    <location>
        <begin position="1"/>
        <end position="51"/>
    </location>
</feature>
<sequence length="126" mass="14020">MFDARRSENVYEWRVLLPGETKGGEIFDQLQNGLPKGVDISLSQVGSPSAWPSAELSQKNLPYDQRQAIEVAVECGYYGTPREASLGDVAAALDLPKSTLRYRLRRAEEWLTNTVFSGSTHDTDEV</sequence>
<name>W0JSW1_9EURY</name>
<evidence type="ECO:0000256" key="1">
    <source>
        <dbReference type="ARBA" id="ARBA00023015"/>
    </source>
</evidence>
<dbReference type="eggNOG" id="arCOG02274">
    <property type="taxonomic scope" value="Archaea"/>
</dbReference>
<geneLocation type="plasmid" evidence="5">
    <name>unnamed</name>
</geneLocation>
<dbReference type="PANTHER" id="PTHR34236:SF1">
    <property type="entry name" value="DIMETHYL SULFOXIDE REDUCTASE TRANSCRIPTIONAL ACTIVATOR"/>
    <property type="match status" value="1"/>
</dbReference>
<accession>W0JSW1</accession>
<dbReference type="Proteomes" id="UP000019024">
    <property type="component" value="Plasmid unnamed2"/>
</dbReference>
<dbReference type="HOGENOM" id="CLU_140787_0_0_2"/>
<dbReference type="InterPro" id="IPR036388">
    <property type="entry name" value="WH-like_DNA-bd_sf"/>
</dbReference>
<keyword evidence="5" id="KW-0614">Plasmid</keyword>
<organism evidence="5 6">
    <name type="scientific">Halostagnicola larsenii XH-48</name>
    <dbReference type="NCBI Taxonomy" id="797299"/>
    <lineage>
        <taxon>Archaea</taxon>
        <taxon>Methanobacteriati</taxon>
        <taxon>Methanobacteriota</taxon>
        <taxon>Stenosarchaea group</taxon>
        <taxon>Halobacteria</taxon>
        <taxon>Halobacteriales</taxon>
        <taxon>Natrialbaceae</taxon>
        <taxon>Halostagnicola</taxon>
    </lineage>
</organism>
<proteinExistence type="predicted"/>
<protein>
    <submittedName>
        <fullName evidence="5">Uncharacterized protein</fullName>
    </submittedName>
</protein>
<evidence type="ECO:0000313" key="6">
    <source>
        <dbReference type="Proteomes" id="UP000019024"/>
    </source>
</evidence>
<gene>
    <name evidence="5" type="ORF">HALLA_00235</name>
</gene>
<keyword evidence="6" id="KW-1185">Reference proteome</keyword>
<evidence type="ECO:0000259" key="4">
    <source>
        <dbReference type="Pfam" id="PF24281"/>
    </source>
</evidence>
<dbReference type="EMBL" id="CP007057">
    <property type="protein sequence ID" value="AHG01751.1"/>
    <property type="molecule type" value="Genomic_DNA"/>
</dbReference>
<evidence type="ECO:0000256" key="2">
    <source>
        <dbReference type="ARBA" id="ARBA00023163"/>
    </source>
</evidence>
<keyword evidence="2" id="KW-0804">Transcription</keyword>
<dbReference type="Gene3D" id="1.10.10.10">
    <property type="entry name" value="Winged helix-like DNA-binding domain superfamily/Winged helix DNA-binding domain"/>
    <property type="match status" value="1"/>
</dbReference>
<dbReference type="KEGG" id="hlr:HALLA_00235"/>
<dbReference type="InterPro" id="IPR056529">
    <property type="entry name" value="HVO_2928_N"/>
</dbReference>
<feature type="domain" description="HTH bat-type" evidence="3">
    <location>
        <begin position="65"/>
        <end position="111"/>
    </location>
</feature>
<reference evidence="5 6" key="1">
    <citation type="submission" date="2014-01" db="EMBL/GenBank/DDBJ databases">
        <authorList>
            <consortium name="DOE Joint Genome Institute"/>
            <person name="Anderson I."/>
            <person name="Huntemann M."/>
            <person name="Han J."/>
            <person name="Chen A."/>
            <person name="Kyrpides N."/>
            <person name="Mavromatis K."/>
            <person name="Markowitz V."/>
            <person name="Palaniappan K."/>
            <person name="Ivanova N."/>
            <person name="Schaumberg A."/>
            <person name="Pati A."/>
            <person name="Liolios K."/>
            <person name="Nordberg H.P."/>
            <person name="Cantor M.N."/>
            <person name="Hua S.X."/>
            <person name="Woyke T."/>
        </authorList>
    </citation>
    <scope>NUCLEOTIDE SEQUENCE [LARGE SCALE GENOMIC DNA]</scope>
    <source>
        <strain evidence="5 6">XH-48</strain>
        <plasmid evidence="6">2</plasmid>
    </source>
</reference>
<dbReference type="PANTHER" id="PTHR34236">
    <property type="entry name" value="DIMETHYL SULFOXIDE REDUCTASE TRANSCRIPTIONAL ACTIVATOR"/>
    <property type="match status" value="1"/>
</dbReference>
<evidence type="ECO:0000313" key="5">
    <source>
        <dbReference type="EMBL" id="AHG01751.1"/>
    </source>
</evidence>
<keyword evidence="1" id="KW-0805">Transcription regulation</keyword>
<evidence type="ECO:0000259" key="3">
    <source>
        <dbReference type="Pfam" id="PF04967"/>
    </source>
</evidence>
<dbReference type="AlphaFoldDB" id="W0JSW1"/>